<keyword evidence="2" id="KW-1185">Reference proteome</keyword>
<dbReference type="EMBL" id="BGPR01000627">
    <property type="protein sequence ID" value="GBM29098.1"/>
    <property type="molecule type" value="Genomic_DNA"/>
</dbReference>
<sequence length="95" mass="10609">MASAQYCIDSKAPPKTLPGASVPTPCLSVAMPLWIGFAPFLISSPIFITTHWVSRIGVGSNTVTKMHRKENAPDRGDYIMTALFKKAFVWWRIHF</sequence>
<reference evidence="1 2" key="1">
    <citation type="journal article" date="2019" name="Sci. Rep.">
        <title>Orb-weaving spider Araneus ventricosus genome elucidates the spidroin gene catalogue.</title>
        <authorList>
            <person name="Kono N."/>
            <person name="Nakamura H."/>
            <person name="Ohtoshi R."/>
            <person name="Moran D.A.P."/>
            <person name="Shinohara A."/>
            <person name="Yoshida Y."/>
            <person name="Fujiwara M."/>
            <person name="Mori M."/>
            <person name="Tomita M."/>
            <person name="Arakawa K."/>
        </authorList>
    </citation>
    <scope>NUCLEOTIDE SEQUENCE [LARGE SCALE GENOMIC DNA]</scope>
</reference>
<organism evidence="1 2">
    <name type="scientific">Araneus ventricosus</name>
    <name type="common">Orbweaver spider</name>
    <name type="synonym">Epeira ventricosa</name>
    <dbReference type="NCBI Taxonomy" id="182803"/>
    <lineage>
        <taxon>Eukaryota</taxon>
        <taxon>Metazoa</taxon>
        <taxon>Ecdysozoa</taxon>
        <taxon>Arthropoda</taxon>
        <taxon>Chelicerata</taxon>
        <taxon>Arachnida</taxon>
        <taxon>Araneae</taxon>
        <taxon>Araneomorphae</taxon>
        <taxon>Entelegynae</taxon>
        <taxon>Araneoidea</taxon>
        <taxon>Araneidae</taxon>
        <taxon>Araneus</taxon>
    </lineage>
</organism>
<dbReference type="Proteomes" id="UP000499080">
    <property type="component" value="Unassembled WGS sequence"/>
</dbReference>
<dbReference type="AlphaFoldDB" id="A0A4Y2ELQ2"/>
<evidence type="ECO:0000313" key="2">
    <source>
        <dbReference type="Proteomes" id="UP000499080"/>
    </source>
</evidence>
<name>A0A4Y2ELQ2_ARAVE</name>
<comment type="caution">
    <text evidence="1">The sequence shown here is derived from an EMBL/GenBank/DDBJ whole genome shotgun (WGS) entry which is preliminary data.</text>
</comment>
<gene>
    <name evidence="1" type="ORF">AVEN_40115_1</name>
</gene>
<protein>
    <submittedName>
        <fullName evidence="1">Uncharacterized protein</fullName>
    </submittedName>
</protein>
<evidence type="ECO:0000313" key="1">
    <source>
        <dbReference type="EMBL" id="GBM29098.1"/>
    </source>
</evidence>
<accession>A0A4Y2ELQ2</accession>
<proteinExistence type="predicted"/>